<organism evidence="7 8">
    <name type="scientific">Gigaspora margarita</name>
    <dbReference type="NCBI Taxonomy" id="4874"/>
    <lineage>
        <taxon>Eukaryota</taxon>
        <taxon>Fungi</taxon>
        <taxon>Fungi incertae sedis</taxon>
        <taxon>Mucoromycota</taxon>
        <taxon>Glomeromycotina</taxon>
        <taxon>Glomeromycetes</taxon>
        <taxon>Diversisporales</taxon>
        <taxon>Gigasporaceae</taxon>
        <taxon>Gigaspora</taxon>
    </lineage>
</organism>
<evidence type="ECO:0000256" key="2">
    <source>
        <dbReference type="ARBA" id="ARBA00022723"/>
    </source>
</evidence>
<evidence type="ECO:0000256" key="3">
    <source>
        <dbReference type="ARBA" id="ARBA00022771"/>
    </source>
</evidence>
<dbReference type="Proteomes" id="UP000789901">
    <property type="component" value="Unassembled WGS sequence"/>
</dbReference>
<name>A0ABN7X2D7_GIGMA</name>
<keyword evidence="3" id="KW-0863">Zinc-finger</keyword>
<evidence type="ECO:0000256" key="6">
    <source>
        <dbReference type="SAM" id="MobiDB-lite"/>
    </source>
</evidence>
<evidence type="ECO:0000256" key="4">
    <source>
        <dbReference type="ARBA" id="ARBA00022833"/>
    </source>
</evidence>
<dbReference type="SUPFAM" id="SSF140996">
    <property type="entry name" value="Hermes dimerisation domain"/>
    <property type="match status" value="1"/>
</dbReference>
<dbReference type="PANTHER" id="PTHR46481">
    <property type="entry name" value="ZINC FINGER BED DOMAIN-CONTAINING PROTEIN 4"/>
    <property type="match status" value="1"/>
</dbReference>
<keyword evidence="2" id="KW-0479">Metal-binding</keyword>
<dbReference type="EMBL" id="CAJVQB010081878">
    <property type="protein sequence ID" value="CAG8846034.1"/>
    <property type="molecule type" value="Genomic_DNA"/>
</dbReference>
<keyword evidence="8" id="KW-1185">Reference proteome</keyword>
<feature type="region of interest" description="Disordered" evidence="6">
    <location>
        <begin position="1"/>
        <end position="24"/>
    </location>
</feature>
<protein>
    <submittedName>
        <fullName evidence="7">40458_t:CDS:1</fullName>
    </submittedName>
</protein>
<reference evidence="7 8" key="1">
    <citation type="submission" date="2021-06" db="EMBL/GenBank/DDBJ databases">
        <authorList>
            <person name="Kallberg Y."/>
            <person name="Tangrot J."/>
            <person name="Rosling A."/>
        </authorList>
    </citation>
    <scope>NUCLEOTIDE SEQUENCE [LARGE SCALE GENOMIC DNA]</scope>
    <source>
        <strain evidence="7 8">120-4 pot B 10/14</strain>
    </source>
</reference>
<feature type="non-terminal residue" evidence="7">
    <location>
        <position position="1"/>
    </location>
</feature>
<comment type="subcellular location">
    <subcellularLocation>
        <location evidence="1">Nucleus</location>
    </subcellularLocation>
</comment>
<dbReference type="PANTHER" id="PTHR46481:SF10">
    <property type="entry name" value="ZINC FINGER BED DOMAIN-CONTAINING PROTEIN 39"/>
    <property type="match status" value="1"/>
</dbReference>
<dbReference type="InterPro" id="IPR052035">
    <property type="entry name" value="ZnF_BED_domain_contain"/>
</dbReference>
<comment type="caution">
    <text evidence="7">The sequence shown here is derived from an EMBL/GenBank/DDBJ whole genome shotgun (WGS) entry which is preliminary data.</text>
</comment>
<proteinExistence type="predicted"/>
<evidence type="ECO:0000313" key="7">
    <source>
        <dbReference type="EMBL" id="CAG8846034.1"/>
    </source>
</evidence>
<feature type="non-terminal residue" evidence="7">
    <location>
        <position position="148"/>
    </location>
</feature>
<keyword evidence="5" id="KW-0539">Nucleus</keyword>
<accession>A0ABN7X2D7</accession>
<keyword evidence="4" id="KW-0862">Zinc</keyword>
<evidence type="ECO:0000256" key="5">
    <source>
        <dbReference type="ARBA" id="ARBA00023242"/>
    </source>
</evidence>
<evidence type="ECO:0000256" key="1">
    <source>
        <dbReference type="ARBA" id="ARBA00004123"/>
    </source>
</evidence>
<evidence type="ECO:0000313" key="8">
    <source>
        <dbReference type="Proteomes" id="UP000789901"/>
    </source>
</evidence>
<sequence>IGNISSDEILSDNNISTNPNSDIENANNKLIAKPNLRKNTIGFGNTFAKGNHHKNRKTIQSTIDKIFQHASKQNHRQKESIKHALVEWIITNSQPLNILQSESFIKLIYTLNPYYELLSNKQIKARIHQAYNYSAECLKALLKKNSKH</sequence>
<gene>
    <name evidence="7" type="ORF">GMARGA_LOCUS37961</name>
</gene>